<name>A0A2S0KL86_9FIRM</name>
<evidence type="ECO:0000313" key="3">
    <source>
        <dbReference type="Proteomes" id="UP000237947"/>
    </source>
</evidence>
<evidence type="ECO:0000259" key="1">
    <source>
        <dbReference type="PROSITE" id="PS51186"/>
    </source>
</evidence>
<evidence type="ECO:0000313" key="2">
    <source>
        <dbReference type="EMBL" id="AVM41781.1"/>
    </source>
</evidence>
<dbReference type="Gene3D" id="3.40.630.30">
    <property type="match status" value="1"/>
</dbReference>
<protein>
    <recommendedName>
        <fullName evidence="1">N-acetyltransferase domain-containing protein</fullName>
    </recommendedName>
</protein>
<dbReference type="SUPFAM" id="SSF55729">
    <property type="entry name" value="Acyl-CoA N-acyltransferases (Nat)"/>
    <property type="match status" value="1"/>
</dbReference>
<dbReference type="GO" id="GO:0016747">
    <property type="term" value="F:acyltransferase activity, transferring groups other than amino-acyl groups"/>
    <property type="evidence" value="ECO:0007669"/>
    <property type="project" value="InterPro"/>
</dbReference>
<dbReference type="PROSITE" id="PS51186">
    <property type="entry name" value="GNAT"/>
    <property type="match status" value="1"/>
</dbReference>
<dbReference type="KEGG" id="fsa:C5Q98_00405"/>
<sequence length="266" mass="30288">MFSKVKGADIEQLLEEKPLRFYDEREELEDLLFDDEAEYYLSDDNAIMVNPGETREIWSMPLSDDFDLKAFEDWLARQGSEFSVIMNVTGMNPGSFRYQEYYDVSEPIKSYYHKGEGELKDSFDPSEFGAEIPGTIRLLNVNDEKTARNFFQTETRGIMDLGQVFSFIVKDELGKILGYFDEDGKLIGYITSMYGAYDVLVVDDLYVLSSRRKQGVGSSLAKALLAVANAESMDVYWPVAETELAQKTAESAGYEEVAQRITIRNL</sequence>
<gene>
    <name evidence="2" type="ORF">C5Q98_00405</name>
</gene>
<organism evidence="2 3">
    <name type="scientific">Fastidiosipila sanguinis</name>
    <dbReference type="NCBI Taxonomy" id="236753"/>
    <lineage>
        <taxon>Bacteria</taxon>
        <taxon>Bacillati</taxon>
        <taxon>Bacillota</taxon>
        <taxon>Clostridia</taxon>
        <taxon>Eubacteriales</taxon>
        <taxon>Oscillospiraceae</taxon>
        <taxon>Fastidiosipila</taxon>
    </lineage>
</organism>
<dbReference type="AlphaFoldDB" id="A0A2S0KL86"/>
<feature type="domain" description="N-acetyltransferase" evidence="1">
    <location>
        <begin position="134"/>
        <end position="266"/>
    </location>
</feature>
<dbReference type="Proteomes" id="UP000237947">
    <property type="component" value="Chromosome"/>
</dbReference>
<proteinExistence type="predicted"/>
<dbReference type="Pfam" id="PF00583">
    <property type="entry name" value="Acetyltransf_1"/>
    <property type="match status" value="1"/>
</dbReference>
<dbReference type="InterPro" id="IPR016181">
    <property type="entry name" value="Acyl_CoA_acyltransferase"/>
</dbReference>
<accession>A0A2S0KL86</accession>
<keyword evidence="3" id="KW-1185">Reference proteome</keyword>
<dbReference type="EMBL" id="CP027226">
    <property type="protein sequence ID" value="AVM41781.1"/>
    <property type="molecule type" value="Genomic_DNA"/>
</dbReference>
<dbReference type="CDD" id="cd04301">
    <property type="entry name" value="NAT_SF"/>
    <property type="match status" value="1"/>
</dbReference>
<dbReference type="RefSeq" id="WP_106011769.1">
    <property type="nucleotide sequence ID" value="NZ_CP027226.1"/>
</dbReference>
<reference evidence="3" key="1">
    <citation type="submission" date="2018-02" db="EMBL/GenBank/DDBJ databases">
        <authorList>
            <person name="Holder M.E."/>
            <person name="Ajami N.J."/>
            <person name="Petrosino J.F."/>
        </authorList>
    </citation>
    <scope>NUCLEOTIDE SEQUENCE [LARGE SCALE GENOMIC DNA]</scope>
    <source>
        <strain evidence="3">CCUG 47711</strain>
    </source>
</reference>
<dbReference type="InterPro" id="IPR000182">
    <property type="entry name" value="GNAT_dom"/>
</dbReference>